<keyword evidence="3" id="KW-1185">Reference proteome</keyword>
<sequence length="239" mass="26249">MEHRHRAPLRAYTGVMFRWTSHDLFTAPLRTAVLVLLAAGCSRRPPEAGPLPPDVLPPVAPGELRAPEVFGVISDRKQRSRALFLEASRVLLHPRCANCHPVGDTPLQGTQGQVHEPPVTRGPEDRGVAGMQCTGCHQDRNLEFSRVPGAPNWHVAPRSMAWVGKTPRAICEQLKDKSRNGGKSLEEIVEHNKHDELVGWGWHPGSGREPAPGSQERFGAIIEAWVHTGAECPSEEARP</sequence>
<name>E3FRZ8_STIAD</name>
<accession>E3FRZ8</accession>
<proteinExistence type="predicted"/>
<evidence type="ECO:0000256" key="1">
    <source>
        <dbReference type="SAM" id="MobiDB-lite"/>
    </source>
</evidence>
<dbReference type="eggNOG" id="ENOG5031FC3">
    <property type="taxonomic scope" value="Bacteria"/>
</dbReference>
<dbReference type="AlphaFoldDB" id="E3FRZ8"/>
<dbReference type="KEGG" id="sur:STAUR_1729"/>
<protein>
    <submittedName>
        <fullName evidence="2">Conserved uncharacterized protein</fullName>
    </submittedName>
</protein>
<dbReference type="InterPro" id="IPR036280">
    <property type="entry name" value="Multihaem_cyt_sf"/>
</dbReference>
<reference evidence="2 3" key="1">
    <citation type="journal article" date="2011" name="Mol. Biol. Evol.">
        <title>Comparative genomic analysis of fruiting body formation in Myxococcales.</title>
        <authorList>
            <person name="Huntley S."/>
            <person name="Hamann N."/>
            <person name="Wegener-Feldbrugge S."/>
            <person name="Treuner-Lange A."/>
            <person name="Kube M."/>
            <person name="Reinhardt R."/>
            <person name="Klages S."/>
            <person name="Muller R."/>
            <person name="Ronning C.M."/>
            <person name="Nierman W.C."/>
            <person name="Sogaard-Andersen L."/>
        </authorList>
    </citation>
    <scope>NUCLEOTIDE SEQUENCE [LARGE SCALE GENOMIC DNA]</scope>
    <source>
        <strain evidence="2 3">DW4/3-1</strain>
    </source>
</reference>
<organism evidence="2 3">
    <name type="scientific">Stigmatella aurantiaca (strain DW4/3-1)</name>
    <dbReference type="NCBI Taxonomy" id="378806"/>
    <lineage>
        <taxon>Bacteria</taxon>
        <taxon>Pseudomonadati</taxon>
        <taxon>Myxococcota</taxon>
        <taxon>Myxococcia</taxon>
        <taxon>Myxococcales</taxon>
        <taxon>Cystobacterineae</taxon>
        <taxon>Archangiaceae</taxon>
        <taxon>Stigmatella</taxon>
    </lineage>
</organism>
<dbReference type="EMBL" id="CP002271">
    <property type="protein sequence ID" value="ADO69533.1"/>
    <property type="molecule type" value="Genomic_DNA"/>
</dbReference>
<evidence type="ECO:0000313" key="3">
    <source>
        <dbReference type="Proteomes" id="UP000001351"/>
    </source>
</evidence>
<dbReference type="Proteomes" id="UP000001351">
    <property type="component" value="Chromosome"/>
</dbReference>
<dbReference type="HOGENOM" id="CLU_097425_1_0_7"/>
<gene>
    <name evidence="2" type="ordered locus">STAUR_1729</name>
</gene>
<dbReference type="STRING" id="378806.STAUR_1729"/>
<evidence type="ECO:0000313" key="2">
    <source>
        <dbReference type="EMBL" id="ADO69533.1"/>
    </source>
</evidence>
<dbReference type="SUPFAM" id="SSF48695">
    <property type="entry name" value="Multiheme cytochromes"/>
    <property type="match status" value="1"/>
</dbReference>
<feature type="region of interest" description="Disordered" evidence="1">
    <location>
        <begin position="103"/>
        <end position="126"/>
    </location>
</feature>